<evidence type="ECO:0000313" key="2">
    <source>
        <dbReference type="EMBL" id="EIY69824.1"/>
    </source>
</evidence>
<proteinExistence type="predicted"/>
<evidence type="ECO:0008006" key="4">
    <source>
        <dbReference type="Google" id="ProtNLM"/>
    </source>
</evidence>
<name>I9I9U4_9BACE</name>
<feature type="transmembrane region" description="Helical" evidence="1">
    <location>
        <begin position="154"/>
        <end position="171"/>
    </location>
</feature>
<feature type="transmembrane region" description="Helical" evidence="1">
    <location>
        <begin position="265"/>
        <end position="283"/>
    </location>
</feature>
<sequence>MRTFYHRVMRCVMEPDMKRLWGVLCYSVVCLLLFTACHYPRPDLQKEGMSDQVKDSLTYLAERHYTYNTNFEVQADSVVLERLPVKDSFISLYRGDRVVVAEFAIHPADSVDSVWVKLAHSQEAQGWIREKDLIHSFVPTDSISQFIYLFSDTHASYFVIVFALFMGAYLFRAFRRKQLQMVYFNDIDSVYPLFLCLLMAFSATIYESMQVFFPDTWQHFYFNPTLSPFKVPFVLSVFLLSIWVFLIVFLAVLDDLFRQLTPAAAVFYLLGLTSCCIFCYFFFILTTQFYIGYLFLLCFVVLFLKKLRKGSGYKYRCGYCGEKLHDKGICPHCGAINE</sequence>
<evidence type="ECO:0000313" key="3">
    <source>
        <dbReference type="Proteomes" id="UP000005150"/>
    </source>
</evidence>
<dbReference type="EMBL" id="AGXV01000010">
    <property type="protein sequence ID" value="EIY69824.1"/>
    <property type="molecule type" value="Genomic_DNA"/>
</dbReference>
<keyword evidence="3" id="KW-1185">Reference proteome</keyword>
<feature type="transmembrane region" description="Helical" evidence="1">
    <location>
        <begin position="191"/>
        <end position="213"/>
    </location>
</feature>
<gene>
    <name evidence="2" type="ORF">HMPREF1071_00844</name>
</gene>
<protein>
    <recommendedName>
        <fullName evidence="4">Transmembrane protein</fullName>
    </recommendedName>
</protein>
<feature type="transmembrane region" description="Helical" evidence="1">
    <location>
        <begin position="289"/>
        <end position="307"/>
    </location>
</feature>
<keyword evidence="1" id="KW-0812">Transmembrane</keyword>
<dbReference type="PATRIC" id="fig|997887.3.peg.879"/>
<comment type="caution">
    <text evidence="2">The sequence shown here is derived from an EMBL/GenBank/DDBJ whole genome shotgun (WGS) entry which is preliminary data.</text>
</comment>
<feature type="transmembrane region" description="Helical" evidence="1">
    <location>
        <begin position="233"/>
        <end position="253"/>
    </location>
</feature>
<keyword evidence="1" id="KW-1133">Transmembrane helix</keyword>
<evidence type="ECO:0000256" key="1">
    <source>
        <dbReference type="SAM" id="Phobius"/>
    </source>
</evidence>
<feature type="transmembrane region" description="Helical" evidence="1">
    <location>
        <begin position="20"/>
        <end position="41"/>
    </location>
</feature>
<dbReference type="AlphaFoldDB" id="I9I9U4"/>
<reference evidence="2 3" key="1">
    <citation type="submission" date="2012-02" db="EMBL/GenBank/DDBJ databases">
        <title>The Genome Sequence of Bacteroides salyersiae CL02T12C01.</title>
        <authorList>
            <consortium name="The Broad Institute Genome Sequencing Platform"/>
            <person name="Earl A."/>
            <person name="Ward D."/>
            <person name="Feldgarden M."/>
            <person name="Gevers D."/>
            <person name="Zitomersky N.L."/>
            <person name="Coyne M.J."/>
            <person name="Comstock L.E."/>
            <person name="Young S.K."/>
            <person name="Zeng Q."/>
            <person name="Gargeya S."/>
            <person name="Fitzgerald M."/>
            <person name="Haas B."/>
            <person name="Abouelleil A."/>
            <person name="Alvarado L."/>
            <person name="Arachchi H.M."/>
            <person name="Berlin A."/>
            <person name="Chapman S.B."/>
            <person name="Gearin G."/>
            <person name="Goldberg J."/>
            <person name="Griggs A."/>
            <person name="Gujja S."/>
            <person name="Hansen M."/>
            <person name="Heiman D."/>
            <person name="Howarth C."/>
            <person name="Larimer J."/>
            <person name="Lui A."/>
            <person name="MacDonald P.J.P."/>
            <person name="McCowen C."/>
            <person name="Montmayeur A."/>
            <person name="Murphy C."/>
            <person name="Neiman D."/>
            <person name="Pearson M."/>
            <person name="Priest M."/>
            <person name="Roberts A."/>
            <person name="Saif S."/>
            <person name="Shea T."/>
            <person name="Sisk P."/>
            <person name="Stolte C."/>
            <person name="Sykes S."/>
            <person name="Wortman J."/>
            <person name="Nusbaum C."/>
            <person name="Birren B."/>
        </authorList>
    </citation>
    <scope>NUCLEOTIDE SEQUENCE [LARGE SCALE GENOMIC DNA]</scope>
    <source>
        <strain evidence="2 3">CL02T12C01</strain>
    </source>
</reference>
<dbReference type="Proteomes" id="UP000005150">
    <property type="component" value="Unassembled WGS sequence"/>
</dbReference>
<keyword evidence="1" id="KW-0472">Membrane</keyword>
<accession>I9I9U4</accession>
<organism evidence="2 3">
    <name type="scientific">Bacteroides salyersiae CL02T12C01</name>
    <dbReference type="NCBI Taxonomy" id="997887"/>
    <lineage>
        <taxon>Bacteria</taxon>
        <taxon>Pseudomonadati</taxon>
        <taxon>Bacteroidota</taxon>
        <taxon>Bacteroidia</taxon>
        <taxon>Bacteroidales</taxon>
        <taxon>Bacteroidaceae</taxon>
        <taxon>Bacteroides</taxon>
    </lineage>
</organism>
<dbReference type="HOGENOM" id="CLU_062007_0_0_10"/>